<keyword evidence="1" id="KW-0808">Transferase</keyword>
<dbReference type="AlphaFoldDB" id="A0A158PBV7"/>
<accession>A0A158PBV7</accession>
<dbReference type="STRING" id="6313.A0A158PBV7"/>
<comment type="function">
    <text evidence="1">Ubiquitin ligase protein which is a component of the N-end rule pathway. Recognizes and binds to proteins bearing specific N-terminal residues that are destabilizing according to the N-end rule, leading to their ubiquitination and subsequent degradation.</text>
</comment>
<evidence type="ECO:0000256" key="1">
    <source>
        <dbReference type="RuleBase" id="RU366018"/>
    </source>
</evidence>
<protein>
    <recommendedName>
        <fullName evidence="1">E3 ubiquitin-protein ligase</fullName>
        <ecNumber evidence="1">2.3.2.27</ecNumber>
    </recommendedName>
</protein>
<name>A0A158PBV7_ANGCA</name>
<reference evidence="3" key="2">
    <citation type="submission" date="2016-04" db="UniProtKB">
        <authorList>
            <consortium name="WormBaseParasite"/>
        </authorList>
    </citation>
    <scope>IDENTIFICATION</scope>
</reference>
<dbReference type="UniPathway" id="UPA00143"/>
<sequence>MPKVNVIRSMEPGGIKAEDRRVKEKYRCLHSTIARSPTPANGNPLIMPSRKPNRPLVASLRLSRCAETRSDDEDASYCGELVFAILAGFPKGFSSYCDGAMRTIFSSLVKHTDQFAKGPRDVLSRSDFAKHTFPVTVWREMHMMRDHGYILTCVPSEENWNNQLKEQFIEGCQSLIRFLHRLQGMDEVKRQSAEHRVWELEWKTAFNIHSDLQHFLIFLETTSISDDEVHIRQQIRKMATILYEIPLRVLVLCAQAHAQLWRRNGFLLLNQIHNYYSPLCGTEMFDCDLLMMQVGAAIRLPTDFLLHILPFSSRSMG</sequence>
<dbReference type="PANTHER" id="PTHR21497">
    <property type="entry name" value="UBIQUITIN LIGASE E3 ALPHA-RELATED"/>
    <property type="match status" value="1"/>
</dbReference>
<keyword evidence="1" id="KW-0479">Metal-binding</keyword>
<reference evidence="2" key="1">
    <citation type="submission" date="2012-09" db="EMBL/GenBank/DDBJ databases">
        <authorList>
            <person name="Martin A.A."/>
        </authorList>
    </citation>
    <scope>NUCLEOTIDE SEQUENCE</scope>
</reference>
<proteinExistence type="inferred from homology"/>
<comment type="similarity">
    <text evidence="1">Belongs to the E3 ubiquitin-protein ligase UBR1-like family.</text>
</comment>
<keyword evidence="2" id="KW-1185">Reference proteome</keyword>
<evidence type="ECO:0000313" key="3">
    <source>
        <dbReference type="WBParaSite" id="ACAC_0001151601-mRNA-1"/>
    </source>
</evidence>
<dbReference type="GO" id="GO:0005737">
    <property type="term" value="C:cytoplasm"/>
    <property type="evidence" value="ECO:0007669"/>
    <property type="project" value="TreeGrafter"/>
</dbReference>
<dbReference type="GO" id="GO:0000151">
    <property type="term" value="C:ubiquitin ligase complex"/>
    <property type="evidence" value="ECO:0007669"/>
    <property type="project" value="TreeGrafter"/>
</dbReference>
<dbReference type="GO" id="GO:0071596">
    <property type="term" value="P:ubiquitin-dependent protein catabolic process via the N-end rule pathway"/>
    <property type="evidence" value="ECO:0007669"/>
    <property type="project" value="UniProtKB-UniRule"/>
</dbReference>
<dbReference type="GO" id="GO:0016567">
    <property type="term" value="P:protein ubiquitination"/>
    <property type="evidence" value="ECO:0007669"/>
    <property type="project" value="UniProtKB-UniRule"/>
</dbReference>
<dbReference type="EC" id="2.3.2.27" evidence="1"/>
<dbReference type="GO" id="GO:0008270">
    <property type="term" value="F:zinc ion binding"/>
    <property type="evidence" value="ECO:0007669"/>
    <property type="project" value="UniProtKB-UniRule"/>
</dbReference>
<dbReference type="Proteomes" id="UP000035642">
    <property type="component" value="Unassembled WGS sequence"/>
</dbReference>
<dbReference type="PANTHER" id="PTHR21497:SF24">
    <property type="entry name" value="E3 UBIQUITIN-PROTEIN LIGASE UBR1"/>
    <property type="match status" value="1"/>
</dbReference>
<keyword evidence="1" id="KW-0862">Zinc</keyword>
<dbReference type="WBParaSite" id="ACAC_0001151601-mRNA-1">
    <property type="protein sequence ID" value="ACAC_0001151601-mRNA-1"/>
    <property type="gene ID" value="ACAC_0001151601"/>
</dbReference>
<evidence type="ECO:0000313" key="2">
    <source>
        <dbReference type="Proteomes" id="UP000035642"/>
    </source>
</evidence>
<keyword evidence="1" id="KW-0833">Ubl conjugation pathway</keyword>
<dbReference type="InterPro" id="IPR039164">
    <property type="entry name" value="UBR1-like"/>
</dbReference>
<comment type="catalytic activity">
    <reaction evidence="1">
        <text>S-ubiquitinyl-[E2 ubiquitin-conjugating enzyme]-L-cysteine + [acceptor protein]-L-lysine = [E2 ubiquitin-conjugating enzyme]-L-cysteine + N(6)-ubiquitinyl-[acceptor protein]-L-lysine.</text>
        <dbReference type="EC" id="2.3.2.27"/>
    </reaction>
</comment>
<organism evidence="2 3">
    <name type="scientific">Angiostrongylus cantonensis</name>
    <name type="common">Rat lungworm</name>
    <dbReference type="NCBI Taxonomy" id="6313"/>
    <lineage>
        <taxon>Eukaryota</taxon>
        <taxon>Metazoa</taxon>
        <taxon>Ecdysozoa</taxon>
        <taxon>Nematoda</taxon>
        <taxon>Chromadorea</taxon>
        <taxon>Rhabditida</taxon>
        <taxon>Rhabditina</taxon>
        <taxon>Rhabditomorpha</taxon>
        <taxon>Strongyloidea</taxon>
        <taxon>Metastrongylidae</taxon>
        <taxon>Angiostrongylus</taxon>
    </lineage>
</organism>
<dbReference type="GO" id="GO:0061630">
    <property type="term" value="F:ubiquitin protein ligase activity"/>
    <property type="evidence" value="ECO:0007669"/>
    <property type="project" value="UniProtKB-UniRule"/>
</dbReference>
<comment type="pathway">
    <text evidence="1">Protein modification; protein ubiquitination.</text>
</comment>
<keyword evidence="1" id="KW-0863">Zinc-finger</keyword>